<dbReference type="HOGENOM" id="CLU_075053_16_0_0"/>
<dbReference type="InterPro" id="IPR045319">
    <property type="entry name" value="KAT/AKT"/>
</dbReference>
<dbReference type="PANTHER" id="PTHR45743:SF2">
    <property type="entry name" value="POTASSIUM CHANNEL AKT1"/>
    <property type="match status" value="1"/>
</dbReference>
<protein>
    <recommendedName>
        <fullName evidence="1">Cyclic nucleotide-binding domain-containing protein</fullName>
    </recommendedName>
</protein>
<organism evidence="2 3">
    <name type="scientific">Anaerolinea thermophila (strain DSM 14523 / JCM 11388 / NBRC 100420 / UNI-1)</name>
    <dbReference type="NCBI Taxonomy" id="926569"/>
    <lineage>
        <taxon>Bacteria</taxon>
        <taxon>Bacillati</taxon>
        <taxon>Chloroflexota</taxon>
        <taxon>Anaerolineae</taxon>
        <taxon>Anaerolineales</taxon>
        <taxon>Anaerolineaceae</taxon>
        <taxon>Anaerolinea</taxon>
    </lineage>
</organism>
<name>E8N5U5_ANATU</name>
<keyword evidence="3" id="KW-1185">Reference proteome</keyword>
<gene>
    <name evidence="2" type="ordered locus">ANT_17830</name>
</gene>
<dbReference type="GO" id="GO:0005249">
    <property type="term" value="F:voltage-gated potassium channel activity"/>
    <property type="evidence" value="ECO:0007669"/>
    <property type="project" value="InterPro"/>
</dbReference>
<evidence type="ECO:0000313" key="3">
    <source>
        <dbReference type="Proteomes" id="UP000008922"/>
    </source>
</evidence>
<evidence type="ECO:0000313" key="2">
    <source>
        <dbReference type="EMBL" id="BAJ63809.1"/>
    </source>
</evidence>
<dbReference type="AlphaFoldDB" id="E8N5U5"/>
<dbReference type="EMBL" id="AP012029">
    <property type="protein sequence ID" value="BAJ63809.1"/>
    <property type="molecule type" value="Genomic_DNA"/>
</dbReference>
<dbReference type="Proteomes" id="UP000008922">
    <property type="component" value="Chromosome"/>
</dbReference>
<dbReference type="SMART" id="SM00100">
    <property type="entry name" value="cNMP"/>
    <property type="match status" value="1"/>
</dbReference>
<dbReference type="OrthoDB" id="164203at2"/>
<dbReference type="CDD" id="cd00038">
    <property type="entry name" value="CAP_ED"/>
    <property type="match status" value="1"/>
</dbReference>
<feature type="domain" description="Cyclic nucleotide-binding" evidence="1">
    <location>
        <begin position="17"/>
        <end position="120"/>
    </location>
</feature>
<sequence>MNMRQTHLTEIYQGIPLFHGFSPEILTRLAQISRVREVPPQEFLFKEGDTDRTLYILLDGEVKLSCYAPGYGEVVIAKAEALDILGWSSMTSMIRQRLESAQTTRRSTLLCIDTEALQKICDENPAIGYQIAQRIANLAATTLMQSRINLLQIIREQATQRYKEDTLEFSE</sequence>
<evidence type="ECO:0000259" key="1">
    <source>
        <dbReference type="PROSITE" id="PS50042"/>
    </source>
</evidence>
<dbReference type="InterPro" id="IPR014710">
    <property type="entry name" value="RmlC-like_jellyroll"/>
</dbReference>
<dbReference type="PANTHER" id="PTHR45743">
    <property type="entry name" value="POTASSIUM CHANNEL AKT1"/>
    <property type="match status" value="1"/>
</dbReference>
<dbReference type="eggNOG" id="COG0664">
    <property type="taxonomic scope" value="Bacteria"/>
</dbReference>
<dbReference type="KEGG" id="atm:ANT_17830"/>
<dbReference type="Pfam" id="PF00027">
    <property type="entry name" value="cNMP_binding"/>
    <property type="match status" value="1"/>
</dbReference>
<reference evidence="2 3" key="1">
    <citation type="submission" date="2010-12" db="EMBL/GenBank/DDBJ databases">
        <title>Whole genome sequence of Anaerolinea thermophila UNI-1.</title>
        <authorList>
            <person name="Narita-Yamada S."/>
            <person name="Kishi E."/>
            <person name="Watanabe Y."/>
            <person name="Takasaki K."/>
            <person name="Ankai A."/>
            <person name="Oguchi A."/>
            <person name="Fukui S."/>
            <person name="Takahashi M."/>
            <person name="Yashiro I."/>
            <person name="Hosoyama A."/>
            <person name="Sekiguchi Y."/>
            <person name="Hanada S."/>
            <person name="Fujita N."/>
        </authorList>
    </citation>
    <scope>NUCLEOTIDE SEQUENCE [LARGE SCALE GENOMIC DNA]</scope>
    <source>
        <strain evidence="3">DSM 14523 / JCM 11388 / NBRC 100420 / UNI-1</strain>
    </source>
</reference>
<dbReference type="SUPFAM" id="SSF51206">
    <property type="entry name" value="cAMP-binding domain-like"/>
    <property type="match status" value="1"/>
</dbReference>
<dbReference type="PROSITE" id="PS50042">
    <property type="entry name" value="CNMP_BINDING_3"/>
    <property type="match status" value="1"/>
</dbReference>
<dbReference type="Gene3D" id="2.60.120.10">
    <property type="entry name" value="Jelly Rolls"/>
    <property type="match status" value="1"/>
</dbReference>
<dbReference type="InterPro" id="IPR000595">
    <property type="entry name" value="cNMP-bd_dom"/>
</dbReference>
<accession>E8N5U5</accession>
<dbReference type="RefSeq" id="WP_013560187.1">
    <property type="nucleotide sequence ID" value="NC_014960.1"/>
</dbReference>
<proteinExistence type="predicted"/>
<dbReference type="InterPro" id="IPR018490">
    <property type="entry name" value="cNMP-bd_dom_sf"/>
</dbReference>
<dbReference type="STRING" id="926569.ANT_17830"/>
<dbReference type="InParanoid" id="E8N5U5"/>